<dbReference type="Proteomes" id="UP000010472">
    <property type="component" value="Chromosome"/>
</dbReference>
<sequence length="257" mass="28806">MCEEMEQFSVLGFPVNLSDDYSQWLISRVNQKMGSHVVTLNAEMVIQADSNPDLGNIIKNAELVVPDGSGVVLYLRLSGKKQKRCPGIELAELLLGQAAELGDLCPVLFYGGAPGVAEKAAENMIASKQDLKNLKLVAAQHGFLSQEEQVAFLETIKEKQPKLILVGLGVPRQELWIAQHRYLAPESIWIGVGGSFDIWAGIKSRAPGWLANNHLEWLYRLYQEPWRWRRMMALPQFALRSFGELGLNSLQRFQFKG</sequence>
<gene>
    <name evidence="3" type="ORF">Cri9333_2932</name>
</gene>
<dbReference type="KEGG" id="cep:Cri9333_2932"/>
<evidence type="ECO:0000313" key="3">
    <source>
        <dbReference type="EMBL" id="AFZ13771.1"/>
    </source>
</evidence>
<keyword evidence="2 3" id="KW-0808">Transferase</keyword>
<dbReference type="AlphaFoldDB" id="K9W0N0"/>
<evidence type="ECO:0000256" key="2">
    <source>
        <dbReference type="ARBA" id="ARBA00022679"/>
    </source>
</evidence>
<proteinExistence type="predicted"/>
<dbReference type="PANTHER" id="PTHR34136">
    <property type="match status" value="1"/>
</dbReference>
<dbReference type="PANTHER" id="PTHR34136:SF1">
    <property type="entry name" value="UDP-N-ACETYL-D-MANNOSAMINURONIC ACID TRANSFERASE"/>
    <property type="match status" value="1"/>
</dbReference>
<dbReference type="NCBIfam" id="TIGR00696">
    <property type="entry name" value="wecG_tagA_cpsF"/>
    <property type="match status" value="1"/>
</dbReference>
<protein>
    <submittedName>
        <fullName evidence="3">Glycosyl transferase, WecB/TagA/CpsF family</fullName>
        <ecNumber evidence="3">2.4.1.187</ecNumber>
    </submittedName>
</protein>
<organism evidence="3 4">
    <name type="scientific">Crinalium epipsammum PCC 9333</name>
    <dbReference type="NCBI Taxonomy" id="1173022"/>
    <lineage>
        <taxon>Bacteria</taxon>
        <taxon>Bacillati</taxon>
        <taxon>Cyanobacteriota</taxon>
        <taxon>Cyanophyceae</taxon>
        <taxon>Gomontiellales</taxon>
        <taxon>Gomontiellaceae</taxon>
        <taxon>Crinalium</taxon>
    </lineage>
</organism>
<evidence type="ECO:0000256" key="1">
    <source>
        <dbReference type="ARBA" id="ARBA00022676"/>
    </source>
</evidence>
<dbReference type="EC" id="2.4.1.187" evidence="3"/>
<keyword evidence="1 3" id="KW-0328">Glycosyltransferase</keyword>
<dbReference type="Pfam" id="PF03808">
    <property type="entry name" value="Glyco_tran_WecG"/>
    <property type="match status" value="1"/>
</dbReference>
<accession>K9W0N0</accession>
<dbReference type="RefSeq" id="WP_015203879.1">
    <property type="nucleotide sequence ID" value="NC_019753.1"/>
</dbReference>
<dbReference type="eggNOG" id="COG1922">
    <property type="taxonomic scope" value="Bacteria"/>
</dbReference>
<reference evidence="3 4" key="1">
    <citation type="submission" date="2012-06" db="EMBL/GenBank/DDBJ databases">
        <title>Finished chromosome of genome of Crinalium epipsammum PCC 9333.</title>
        <authorList>
            <consortium name="US DOE Joint Genome Institute"/>
            <person name="Gugger M."/>
            <person name="Coursin T."/>
            <person name="Rippka R."/>
            <person name="Tandeau De Marsac N."/>
            <person name="Huntemann M."/>
            <person name="Wei C.-L."/>
            <person name="Han J."/>
            <person name="Detter J.C."/>
            <person name="Han C."/>
            <person name="Tapia R."/>
            <person name="Davenport K."/>
            <person name="Daligault H."/>
            <person name="Erkkila T."/>
            <person name="Gu W."/>
            <person name="Munk A.C.C."/>
            <person name="Teshima H."/>
            <person name="Xu Y."/>
            <person name="Chain P."/>
            <person name="Chen A."/>
            <person name="Krypides N."/>
            <person name="Mavromatis K."/>
            <person name="Markowitz V."/>
            <person name="Szeto E."/>
            <person name="Ivanova N."/>
            <person name="Mikhailova N."/>
            <person name="Ovchinnikova G."/>
            <person name="Pagani I."/>
            <person name="Pati A."/>
            <person name="Goodwin L."/>
            <person name="Peters L."/>
            <person name="Pitluck S."/>
            <person name="Woyke T."/>
            <person name="Kerfeld C."/>
        </authorList>
    </citation>
    <scope>NUCLEOTIDE SEQUENCE [LARGE SCALE GENOMIC DNA]</scope>
    <source>
        <strain evidence="3 4">PCC 9333</strain>
    </source>
</reference>
<dbReference type="InterPro" id="IPR004629">
    <property type="entry name" value="WecG_TagA_CpsF"/>
</dbReference>
<dbReference type="STRING" id="1173022.Cri9333_2932"/>
<dbReference type="GO" id="GO:0047244">
    <property type="term" value="F:N-acetylglucosaminyldiphosphoundecaprenol N-acetyl-beta-D-mannosaminyltransferase activity"/>
    <property type="evidence" value="ECO:0007669"/>
    <property type="project" value="UniProtKB-EC"/>
</dbReference>
<dbReference type="OrthoDB" id="9771846at2"/>
<name>K9W0N0_9CYAN</name>
<dbReference type="PATRIC" id="fig|1173022.3.peg.3175"/>
<keyword evidence="4" id="KW-1185">Reference proteome</keyword>
<dbReference type="EMBL" id="CP003620">
    <property type="protein sequence ID" value="AFZ13771.1"/>
    <property type="molecule type" value="Genomic_DNA"/>
</dbReference>
<evidence type="ECO:0000313" key="4">
    <source>
        <dbReference type="Proteomes" id="UP000010472"/>
    </source>
</evidence>
<dbReference type="HOGENOM" id="CLU_063203_3_1_3"/>
<dbReference type="CDD" id="cd06533">
    <property type="entry name" value="Glyco_transf_WecG_TagA"/>
    <property type="match status" value="1"/>
</dbReference>